<keyword evidence="2" id="KW-1185">Reference proteome</keyword>
<gene>
    <name evidence="1" type="ORF">ACFQPE_06230</name>
</gene>
<evidence type="ECO:0000313" key="1">
    <source>
        <dbReference type="EMBL" id="MFC7316395.1"/>
    </source>
</evidence>
<proteinExistence type="predicted"/>
<organism evidence="1 2">
    <name type="scientific">Halomarina halobia</name>
    <dbReference type="NCBI Taxonomy" id="3033386"/>
    <lineage>
        <taxon>Archaea</taxon>
        <taxon>Methanobacteriati</taxon>
        <taxon>Methanobacteriota</taxon>
        <taxon>Stenosarchaea group</taxon>
        <taxon>Halobacteria</taxon>
        <taxon>Halobacteriales</taxon>
        <taxon>Natronomonadaceae</taxon>
        <taxon>Halomarina</taxon>
    </lineage>
</organism>
<sequence>MFERFSGGYYLGRLYVEPYDGDRPVMQRAQHEWVNRRYYASGEGIERLDSPLVMKLGTRHLAVHGEGGIPEGTLAVPADLVEEEDDDLPDLREVLLAKVDRAAQLLDMGAPVGI</sequence>
<dbReference type="InterPro" id="IPR043825">
    <property type="entry name" value="DUF5802"/>
</dbReference>
<dbReference type="EMBL" id="JBHTBF010000002">
    <property type="protein sequence ID" value="MFC7316395.1"/>
    <property type="molecule type" value="Genomic_DNA"/>
</dbReference>
<dbReference type="GeneID" id="79313887"/>
<reference evidence="1 2" key="1">
    <citation type="journal article" date="2019" name="Int. J. Syst. Evol. Microbiol.">
        <title>The Global Catalogue of Microorganisms (GCM) 10K type strain sequencing project: providing services to taxonomists for standard genome sequencing and annotation.</title>
        <authorList>
            <consortium name="The Broad Institute Genomics Platform"/>
            <consortium name="The Broad Institute Genome Sequencing Center for Infectious Disease"/>
            <person name="Wu L."/>
            <person name="Ma J."/>
        </authorList>
    </citation>
    <scope>NUCLEOTIDE SEQUENCE [LARGE SCALE GENOMIC DNA]</scope>
    <source>
        <strain evidence="1 2">PSR21</strain>
    </source>
</reference>
<accession>A0ABD6A7P7</accession>
<comment type="caution">
    <text evidence="1">The sequence shown here is derived from an EMBL/GenBank/DDBJ whole genome shotgun (WGS) entry which is preliminary data.</text>
</comment>
<dbReference type="Pfam" id="PF19118">
    <property type="entry name" value="DUF5802"/>
    <property type="match status" value="1"/>
</dbReference>
<name>A0ABD6A7P7_9EURY</name>
<dbReference type="Proteomes" id="UP001596547">
    <property type="component" value="Unassembled WGS sequence"/>
</dbReference>
<dbReference type="AlphaFoldDB" id="A0ABD6A7P7"/>
<evidence type="ECO:0000313" key="2">
    <source>
        <dbReference type="Proteomes" id="UP001596547"/>
    </source>
</evidence>
<dbReference type="RefSeq" id="WP_276304347.1">
    <property type="nucleotide sequence ID" value="NZ_CP119992.1"/>
</dbReference>
<protein>
    <submittedName>
        <fullName evidence="1">DUF5802 family protein</fullName>
    </submittedName>
</protein>